<reference evidence="7 8" key="1">
    <citation type="submission" date="2020-10" db="EMBL/GenBank/DDBJ databases">
        <title>Complete genome sequence of Corynebacterium jeddahense DSM 45997, type strain of Corynebacterium jeddahense.</title>
        <authorList>
            <person name="Busche T."/>
            <person name="Kalinowski J."/>
            <person name="Ruckert C."/>
        </authorList>
    </citation>
    <scope>NUCLEOTIDE SEQUENCE [LARGE SCALE GENOMIC DNA]</scope>
    <source>
        <strain evidence="7 8">DSM 45997</strain>
    </source>
</reference>
<evidence type="ECO:0000313" key="8">
    <source>
        <dbReference type="Proteomes" id="UP001218071"/>
    </source>
</evidence>
<keyword evidence="2" id="KW-0964">Secreted</keyword>
<dbReference type="InterPro" id="IPR033764">
    <property type="entry name" value="Sdr_B"/>
</dbReference>
<accession>A0ABY7UHV8</accession>
<feature type="domain" description="SD-repeat containing protein B" evidence="6">
    <location>
        <begin position="1178"/>
        <end position="1252"/>
    </location>
</feature>
<feature type="region of interest" description="Disordered" evidence="4">
    <location>
        <begin position="1442"/>
        <end position="1473"/>
    </location>
</feature>
<feature type="compositionally biased region" description="Basic and acidic residues" evidence="4">
    <location>
        <begin position="649"/>
        <end position="661"/>
    </location>
</feature>
<feature type="signal peptide" evidence="5">
    <location>
        <begin position="1"/>
        <end position="36"/>
    </location>
</feature>
<feature type="region of interest" description="Disordered" evidence="4">
    <location>
        <begin position="571"/>
        <end position="600"/>
    </location>
</feature>
<evidence type="ECO:0000256" key="5">
    <source>
        <dbReference type="SAM" id="SignalP"/>
    </source>
</evidence>
<name>A0ABY7UHV8_9CORY</name>
<dbReference type="Gene3D" id="2.60.40.10">
    <property type="entry name" value="Immunoglobulins"/>
    <property type="match status" value="7"/>
</dbReference>
<evidence type="ECO:0000259" key="6">
    <source>
        <dbReference type="Pfam" id="PF17210"/>
    </source>
</evidence>
<feature type="domain" description="SD-repeat containing protein B" evidence="6">
    <location>
        <begin position="610"/>
        <end position="720"/>
    </location>
</feature>
<feature type="region of interest" description="Disordered" evidence="4">
    <location>
        <begin position="642"/>
        <end position="661"/>
    </location>
</feature>
<feature type="domain" description="SD-repeat containing protein B" evidence="6">
    <location>
        <begin position="723"/>
        <end position="841"/>
    </location>
</feature>
<protein>
    <submittedName>
        <fullName evidence="7">Serine-aspartate repeat-containing protein D</fullName>
    </submittedName>
</protein>
<dbReference type="SUPFAM" id="SSF117074">
    <property type="entry name" value="Hypothetical protein PA1324"/>
    <property type="match status" value="7"/>
</dbReference>
<gene>
    <name evidence="7" type="primary">sdrD</name>
    <name evidence="7" type="ORF">CJEDD_00530</name>
</gene>
<feature type="domain" description="SD-repeat containing protein B" evidence="6">
    <location>
        <begin position="962"/>
        <end position="1026"/>
    </location>
</feature>
<evidence type="ECO:0000256" key="3">
    <source>
        <dbReference type="ARBA" id="ARBA00022729"/>
    </source>
</evidence>
<organism evidence="7 8">
    <name type="scientific">Corynebacterium jeddahense</name>
    <dbReference type="NCBI Taxonomy" id="1414719"/>
    <lineage>
        <taxon>Bacteria</taxon>
        <taxon>Bacillati</taxon>
        <taxon>Actinomycetota</taxon>
        <taxon>Actinomycetes</taxon>
        <taxon>Mycobacteriales</taxon>
        <taxon>Corynebacteriaceae</taxon>
        <taxon>Corynebacterium</taxon>
    </lineage>
</organism>
<comment type="subcellular location">
    <subcellularLocation>
        <location evidence="1">Secreted</location>
    </subcellularLocation>
</comment>
<feature type="compositionally biased region" description="Polar residues" evidence="4">
    <location>
        <begin position="583"/>
        <end position="600"/>
    </location>
</feature>
<dbReference type="EMBL" id="CP063194">
    <property type="protein sequence ID" value="WCZ37741.1"/>
    <property type="molecule type" value="Genomic_DNA"/>
</dbReference>
<evidence type="ECO:0000256" key="1">
    <source>
        <dbReference type="ARBA" id="ARBA00004613"/>
    </source>
</evidence>
<keyword evidence="8" id="KW-1185">Reference proteome</keyword>
<dbReference type="InterPro" id="IPR013783">
    <property type="entry name" value="Ig-like_fold"/>
</dbReference>
<dbReference type="InterPro" id="IPR051417">
    <property type="entry name" value="SDr/BOS_complex"/>
</dbReference>
<sequence length="1473" mass="158535">MSEKNTTRNNRVRKNVAAVISSVALACGSVAVPAVAPQFATAARAADTDHSWDDVDAPEFNVGVSIAADKEIPTGSFNYILEYDVEAPRPAREEQPGESNLRDLKVWLRLPDGKTELDRDPQPSDFRWASGQTRPIYSVEKTGDEWLIWFGEPRTNQNGTTYTEITDGDRLVGATLPAHVVDGKTGPFEAVGGAYGFILPATGWTQPYSDLLYKANDTGYQGERVQFHTTPDPCRAEMWVVSELKGGGYGEKLVQLFLGTNDPDISLVPGAFSIKVTDPEGYDITDEVMRKATAAIPDQTRPLKEYTGVPDPQWLKVWQWPFTYSSNVTAPEMWVRSGTTIEIHQLVESSSCQFGAGDRALAHFVSLRPPIEAEAEAQLKFGAAASLGDRVWVDANRNGVQDADETAGVENVKVTVTPPPGSDEQPRTAITDADGNWRVDGLTPGVEYTVTFELPEGYKATDALVGDDRSTDSNGLRSTVKLAPGEFNDTYDLGVFQTASIGDRVWEDTNGNGIQDDNEKNGVPNTIVKVTGPNGETHTTVTDENGEWSVDGLNPGVEYTVTFTPPAGYQVTKTEQGDDPSKDSNPLTSKVTLEPGENNTTYDLGLVKPASVGDRVWVDENGDGIQDEGEKNGVPNITVTVTPPEGVDEQPRATTTDDKGMWRIDGLTPGVEYTVTFTLPDGTSATTALVGEDRGKDSNELSTKVTLTSGQHDPTIDLGVAPASIGDRVWLDEGLDEGNAEKVGKGDGIQNDGEGGVSGVVVRVSRPGEPVRETKTSADGEWKITGLTPGVDDYRVEFDAPSGYRVSPTKVGDAASDSNGLSDKVAALKSGEDNTTYDLGLFSDVPETTTETTSVPTTVTEKSSTTVTEKSSTTVVTTEDCGCTPVTVLATTTQPLPTTVTQPVPTTRTRSVPTTVTVASPTTSVSTTVSTTVRTEEVPKVVEKPVPTTVHETTTVPPTLSTIGDKVWEDTNGDGKEDPGENTGIPNVPVEILDKDGKVVTRTVTDTDGNWKVQVEPGEYTVRYEPGTRVPSVKEQVERTIVVEPGEDNFDVDLGVLPQGSVGDRVWNDANGNGKDDENEEGVPNVIVEVSRPGEPTRTTFTDEKGAWRIDGLTPGKEYDIRFIKPEGWDITSKAPGSDETGLKSKVTVGPREFNDTYDLGIKKGKPDCGCEPIKPGRIGDRVWVDENGNGKEDPDEKQGVPDVTVIIRDKDGNEVTRTVTDDDGNWKVDVTPGDYTVEYRPRDWQPTDPSQVKRTVTVESGKEYLDIDLGVKPSEPKPPVKETVTQTVPVPVTETVKQPVPTPSVEEGNNFLDRCVANAVRSPFLYLVPVAILGAVGGEIARPYAAAVNEQVNKINGELQDAWRRNTPDWGVHGNGGRNDDQFAELRAQFDAANRQLQQMAADPDVQRFGTIAAGVIGLIAAGAVIYDWCSNEPGEAFTVVKGSSDRGDAGKSPAPTTVAPTTTRTTARSRR</sequence>
<feature type="chain" id="PRO_5046880691" evidence="5">
    <location>
        <begin position="37"/>
        <end position="1473"/>
    </location>
</feature>
<dbReference type="RefSeq" id="WP_081764534.1">
    <property type="nucleotide sequence ID" value="NZ_CBYN010000055.1"/>
</dbReference>
<proteinExistence type="predicted"/>
<dbReference type="PANTHER" id="PTHR23303">
    <property type="entry name" value="CARBOXYPEPTIDASE REGULATORY REGION-CONTAINING"/>
    <property type="match status" value="1"/>
</dbReference>
<evidence type="ECO:0000256" key="2">
    <source>
        <dbReference type="ARBA" id="ARBA00022525"/>
    </source>
</evidence>
<feature type="compositionally biased region" description="Low complexity" evidence="4">
    <location>
        <begin position="1454"/>
        <end position="1473"/>
    </location>
</feature>
<dbReference type="PANTHER" id="PTHR23303:SF15">
    <property type="entry name" value="COLOSSIN-A"/>
    <property type="match status" value="1"/>
</dbReference>
<dbReference type="PROSITE" id="PS51257">
    <property type="entry name" value="PROKAR_LIPOPROTEIN"/>
    <property type="match status" value="1"/>
</dbReference>
<keyword evidence="3 5" id="KW-0732">Signal</keyword>
<feature type="domain" description="SD-repeat containing protein B" evidence="6">
    <location>
        <begin position="499"/>
        <end position="606"/>
    </location>
</feature>
<evidence type="ECO:0000313" key="7">
    <source>
        <dbReference type="EMBL" id="WCZ37741.1"/>
    </source>
</evidence>
<dbReference type="Pfam" id="PF17210">
    <property type="entry name" value="SdrD_B"/>
    <property type="match status" value="7"/>
</dbReference>
<dbReference type="Proteomes" id="UP001218071">
    <property type="component" value="Chromosome"/>
</dbReference>
<evidence type="ECO:0000256" key="4">
    <source>
        <dbReference type="SAM" id="MobiDB-lite"/>
    </source>
</evidence>
<feature type="domain" description="SD-repeat containing protein B" evidence="6">
    <location>
        <begin position="1061"/>
        <end position="1157"/>
    </location>
</feature>
<feature type="domain" description="SD-repeat containing protein B" evidence="6">
    <location>
        <begin position="385"/>
        <end position="495"/>
    </location>
</feature>